<dbReference type="Proteomes" id="UP000605846">
    <property type="component" value="Unassembled WGS sequence"/>
</dbReference>
<gene>
    <name evidence="1" type="ORF">EC973_008532</name>
</gene>
<name>A0A8H7BSE1_9FUNG</name>
<dbReference type="Pfam" id="PF13242">
    <property type="entry name" value="Hydrolase_like"/>
    <property type="match status" value="1"/>
</dbReference>
<comment type="caution">
    <text evidence="1">The sequence shown here is derived from an EMBL/GenBank/DDBJ whole genome shotgun (WGS) entry which is preliminary data.</text>
</comment>
<evidence type="ECO:0000313" key="1">
    <source>
        <dbReference type="EMBL" id="KAF7726659.1"/>
    </source>
</evidence>
<dbReference type="Pfam" id="PF13344">
    <property type="entry name" value="Hydrolase_6"/>
    <property type="match status" value="1"/>
</dbReference>
<dbReference type="GO" id="GO:0016791">
    <property type="term" value="F:phosphatase activity"/>
    <property type="evidence" value="ECO:0007669"/>
    <property type="project" value="TreeGrafter"/>
</dbReference>
<dbReference type="Gene3D" id="3.40.50.1000">
    <property type="entry name" value="HAD superfamily/HAD-like"/>
    <property type="match status" value="2"/>
</dbReference>
<dbReference type="InterPro" id="IPR023214">
    <property type="entry name" value="HAD_sf"/>
</dbReference>
<dbReference type="SUPFAM" id="SSF56784">
    <property type="entry name" value="HAD-like"/>
    <property type="match status" value="1"/>
</dbReference>
<proteinExistence type="predicted"/>
<dbReference type="InterPro" id="IPR036412">
    <property type="entry name" value="HAD-like_sf"/>
</dbReference>
<accession>A0A8H7BSE1</accession>
<reference evidence="1" key="1">
    <citation type="submission" date="2020-01" db="EMBL/GenBank/DDBJ databases">
        <title>Genome Sequencing of Three Apophysomyces-Like Fungal Strains Confirms a Novel Fungal Genus in the Mucoromycota with divergent Burkholderia-like Endosymbiotic Bacteria.</title>
        <authorList>
            <person name="Stajich J.E."/>
            <person name="Macias A.M."/>
            <person name="Carter-House D."/>
            <person name="Lovett B."/>
            <person name="Kasson L.R."/>
            <person name="Berry K."/>
            <person name="Grigoriev I."/>
            <person name="Chang Y."/>
            <person name="Spatafora J."/>
            <person name="Kasson M.T."/>
        </authorList>
    </citation>
    <scope>NUCLEOTIDE SEQUENCE</scope>
    <source>
        <strain evidence="1">NRRL A-21654</strain>
    </source>
</reference>
<protein>
    <submittedName>
        <fullName evidence="1">Uncharacterized protein</fullName>
    </submittedName>
</protein>
<dbReference type="PANTHER" id="PTHR19288">
    <property type="entry name" value="4-NITROPHENYLPHOSPHATASE-RELATED"/>
    <property type="match status" value="1"/>
</dbReference>
<dbReference type="EMBL" id="JABAYA010000074">
    <property type="protein sequence ID" value="KAF7726659.1"/>
    <property type="molecule type" value="Genomic_DNA"/>
</dbReference>
<dbReference type="OrthoDB" id="426235at2759"/>
<organism evidence="1 2">
    <name type="scientific">Apophysomyces ossiformis</name>
    <dbReference type="NCBI Taxonomy" id="679940"/>
    <lineage>
        <taxon>Eukaryota</taxon>
        <taxon>Fungi</taxon>
        <taxon>Fungi incertae sedis</taxon>
        <taxon>Mucoromycota</taxon>
        <taxon>Mucoromycotina</taxon>
        <taxon>Mucoromycetes</taxon>
        <taxon>Mucorales</taxon>
        <taxon>Mucorineae</taxon>
        <taxon>Mucoraceae</taxon>
        <taxon>Apophysomyces</taxon>
    </lineage>
</organism>
<keyword evidence="2" id="KW-1185">Reference proteome</keyword>
<dbReference type="PANTHER" id="PTHR19288:SF90">
    <property type="entry name" value="OS08G0542600 PROTEIN"/>
    <property type="match status" value="1"/>
</dbReference>
<dbReference type="GO" id="GO:0005737">
    <property type="term" value="C:cytoplasm"/>
    <property type="evidence" value="ECO:0007669"/>
    <property type="project" value="TreeGrafter"/>
</dbReference>
<evidence type="ECO:0000313" key="2">
    <source>
        <dbReference type="Proteomes" id="UP000605846"/>
    </source>
</evidence>
<dbReference type="AlphaFoldDB" id="A0A8H7BSE1"/>
<sequence length="345" mass="38689">MQVVRSLSEVLSQTRYDTIAIDIYGVLHDGIQTYPHSSDCLQGLSKAGIHTVLLSNSTRLQDMLDADLKKKFDIDSDSYTEVLSSGGMTKLFLQGVANHLCSRHDGETDCPATIRRKGLEETIDARSFTEQYLKTGQFFLLGDPSWQMPLYEHLAPTITRTSQWDEMEFVLLGKVCTAEGEEENNMDPCDEESVKAYYSQFLQYCLDRKIPIICANPDVEAPHGCHPDGTQRLICCPGYVGQMYEAIGGEVLYFGKPFSSIYNYLLAKTASPKGSGRVLCIGDNLATDVMGARRTGLDVVMILGGVHWKELETAKDEEWVDKVRQLCKQYGSDEPTYLMPLLRYQ</sequence>
<dbReference type="InterPro" id="IPR006357">
    <property type="entry name" value="HAD-SF_hydro_IIA"/>
</dbReference>